<reference evidence="3 4" key="1">
    <citation type="submission" date="2020-06" db="EMBL/GenBank/DDBJ databases">
        <title>Actinokineospora xiongansis sp. nov., isolated from soil of Baiyangdian.</title>
        <authorList>
            <person name="Zhang X."/>
        </authorList>
    </citation>
    <scope>NUCLEOTIDE SEQUENCE [LARGE SCALE GENOMIC DNA]</scope>
    <source>
        <strain evidence="3 4">HBU206404</strain>
    </source>
</reference>
<feature type="domain" description="C-methyltransferase" evidence="2">
    <location>
        <begin position="219"/>
        <end position="370"/>
    </location>
</feature>
<dbReference type="InterPro" id="IPR013691">
    <property type="entry name" value="MeTrfase_14"/>
</dbReference>
<dbReference type="Pfam" id="PF13489">
    <property type="entry name" value="Methyltransf_23"/>
    <property type="match status" value="1"/>
</dbReference>
<comment type="caution">
    <text evidence="3">The sequence shown here is derived from an EMBL/GenBank/DDBJ whole genome shotgun (WGS) entry which is preliminary data.</text>
</comment>
<sequence>MANPVVALDPSDVLPEVSCRHCGGGAGESVLDLGRQPGCEQFPEPGATEPVHPLRMWFCVGCGLAQLADDPGWPENVLSVEPRAMRDQAGRVVERLAVEGRLRRGASVTEFGSPHGGDWLPLVVRHGLVEAPTGRADLVLDTYGLLHEPDQARALAARAARLAPGGVMVFQFHSLATVLLHRQWSELRHGHFGYWSVPALDTALRAHGLGVHRAWRYPMAGGTIVVLAQANADPDVDTRKLISSEVSAGVLNPSSLRALQADADRDARVLRTWLGEQRQAGRRVVGYGAASRAVPVLCHARITRDLLPAVGDASPGKQGRMMPGTDVPVISPAELVGSKPDTVLLMLPDLLDEVRRALPEIEAAGGTWLTLPKILGKSA</sequence>
<evidence type="ECO:0000313" key="3">
    <source>
        <dbReference type="EMBL" id="MBC6446609.1"/>
    </source>
</evidence>
<dbReference type="EMBL" id="JABVED010000002">
    <property type="protein sequence ID" value="MBC6446609.1"/>
    <property type="molecule type" value="Genomic_DNA"/>
</dbReference>
<protein>
    <submittedName>
        <fullName evidence="3">Methyltransferase domain-containing protein</fullName>
    </submittedName>
</protein>
<dbReference type="InterPro" id="IPR013630">
    <property type="entry name" value="Methyltransf_Zn-bd_dom_put"/>
</dbReference>
<dbReference type="Gene3D" id="3.40.50.720">
    <property type="entry name" value="NAD(P)-binding Rossmann-like Domain"/>
    <property type="match status" value="1"/>
</dbReference>
<dbReference type="RefSeq" id="WP_187218645.1">
    <property type="nucleotide sequence ID" value="NZ_JABVED010000002.1"/>
</dbReference>
<keyword evidence="3" id="KW-0808">Transferase</keyword>
<dbReference type="GO" id="GO:0032259">
    <property type="term" value="P:methylation"/>
    <property type="evidence" value="ECO:0007669"/>
    <property type="project" value="UniProtKB-KW"/>
</dbReference>
<dbReference type="InterPro" id="IPR029063">
    <property type="entry name" value="SAM-dependent_MTases_sf"/>
</dbReference>
<evidence type="ECO:0000259" key="2">
    <source>
        <dbReference type="Pfam" id="PF08484"/>
    </source>
</evidence>
<dbReference type="Pfam" id="PF08484">
    <property type="entry name" value="Methyltransf_14"/>
    <property type="match status" value="1"/>
</dbReference>
<evidence type="ECO:0000313" key="4">
    <source>
        <dbReference type="Proteomes" id="UP000734823"/>
    </source>
</evidence>
<keyword evidence="4" id="KW-1185">Reference proteome</keyword>
<gene>
    <name evidence="3" type="ORF">GPZ80_05385</name>
</gene>
<name>A0ABR7L1Q1_9PSEU</name>
<proteinExistence type="predicted"/>
<dbReference type="GO" id="GO:0008168">
    <property type="term" value="F:methyltransferase activity"/>
    <property type="evidence" value="ECO:0007669"/>
    <property type="project" value="UniProtKB-KW"/>
</dbReference>
<evidence type="ECO:0000259" key="1">
    <source>
        <dbReference type="Pfam" id="PF08421"/>
    </source>
</evidence>
<accession>A0ABR7L1Q1</accession>
<dbReference type="Gene3D" id="6.20.50.110">
    <property type="entry name" value="Methyltransferase, zinc-binding domain"/>
    <property type="match status" value="1"/>
</dbReference>
<dbReference type="Proteomes" id="UP000734823">
    <property type="component" value="Unassembled WGS sequence"/>
</dbReference>
<dbReference type="SUPFAM" id="SSF53335">
    <property type="entry name" value="S-adenosyl-L-methionine-dependent methyltransferases"/>
    <property type="match status" value="1"/>
</dbReference>
<dbReference type="Pfam" id="PF08421">
    <property type="entry name" value="Methyltransf_13"/>
    <property type="match status" value="1"/>
</dbReference>
<dbReference type="Gene3D" id="3.40.50.150">
    <property type="entry name" value="Vaccinia Virus protein VP39"/>
    <property type="match status" value="1"/>
</dbReference>
<dbReference type="InterPro" id="IPR038576">
    <property type="entry name" value="Methyltransf_Zn-bd_dom_put_sf"/>
</dbReference>
<feature type="domain" description="Methyltransferase putative zinc binding" evidence="1">
    <location>
        <begin position="19"/>
        <end position="69"/>
    </location>
</feature>
<keyword evidence="3" id="KW-0489">Methyltransferase</keyword>
<organism evidence="3 4">
    <name type="scientific">Actinokineospora xionganensis</name>
    <dbReference type="NCBI Taxonomy" id="2684470"/>
    <lineage>
        <taxon>Bacteria</taxon>
        <taxon>Bacillati</taxon>
        <taxon>Actinomycetota</taxon>
        <taxon>Actinomycetes</taxon>
        <taxon>Pseudonocardiales</taxon>
        <taxon>Pseudonocardiaceae</taxon>
        <taxon>Actinokineospora</taxon>
    </lineage>
</organism>